<dbReference type="Proteomes" id="UP000003835">
    <property type="component" value="Unassembled WGS sequence"/>
</dbReference>
<dbReference type="Gene3D" id="1.10.10.10">
    <property type="entry name" value="Winged helix-like DNA-binding domain superfamily/Winged helix DNA-binding domain"/>
    <property type="match status" value="1"/>
</dbReference>
<dbReference type="EMBL" id="DS989873">
    <property type="protein sequence ID" value="EDX71433.1"/>
    <property type="molecule type" value="Genomic_DNA"/>
</dbReference>
<evidence type="ECO:0000313" key="1">
    <source>
        <dbReference type="EMBL" id="EDX71433.1"/>
    </source>
</evidence>
<dbReference type="Pfam" id="PF04255">
    <property type="entry name" value="DUF433"/>
    <property type="match status" value="1"/>
</dbReference>
<keyword evidence="2" id="KW-1185">Reference proteome</keyword>
<gene>
    <name evidence="1" type="ORF">MC7420_1647</name>
</gene>
<dbReference type="STRING" id="118168.MC7420_1647"/>
<organism evidence="1 2">
    <name type="scientific">Coleofasciculus chthonoplastes PCC 7420</name>
    <dbReference type="NCBI Taxonomy" id="118168"/>
    <lineage>
        <taxon>Bacteria</taxon>
        <taxon>Bacillati</taxon>
        <taxon>Cyanobacteriota</taxon>
        <taxon>Cyanophyceae</taxon>
        <taxon>Coleofasciculales</taxon>
        <taxon>Coleofasciculaceae</taxon>
        <taxon>Coleofasciculus</taxon>
    </lineage>
</organism>
<reference evidence="1 2" key="1">
    <citation type="submission" date="2008-07" db="EMBL/GenBank/DDBJ databases">
        <authorList>
            <person name="Tandeau de Marsac N."/>
            <person name="Ferriera S."/>
            <person name="Johnson J."/>
            <person name="Kravitz S."/>
            <person name="Beeson K."/>
            <person name="Sutton G."/>
            <person name="Rogers Y.-H."/>
            <person name="Friedman R."/>
            <person name="Frazier M."/>
            <person name="Venter J.C."/>
        </authorList>
    </citation>
    <scope>NUCLEOTIDE SEQUENCE [LARGE SCALE GENOMIC DNA]</scope>
    <source>
        <strain evidence="1 2">PCC 7420</strain>
    </source>
</reference>
<sequence>MVIAGTGIPVDVIGERFYAGDSPQQLAHDYECEIDKIEEAIRCVSRPVAA</sequence>
<dbReference type="InterPro" id="IPR036388">
    <property type="entry name" value="WH-like_DNA-bd_sf"/>
</dbReference>
<dbReference type="AlphaFoldDB" id="B4W370"/>
<evidence type="ECO:0000313" key="2">
    <source>
        <dbReference type="Proteomes" id="UP000003835"/>
    </source>
</evidence>
<dbReference type="InterPro" id="IPR007367">
    <property type="entry name" value="DUF433"/>
</dbReference>
<protein>
    <recommendedName>
        <fullName evidence="3">Transketolase C-terminal domain-containing protein</fullName>
    </recommendedName>
</protein>
<dbReference type="HOGENOM" id="CLU_3116727_0_0_3"/>
<name>B4W370_9CYAN</name>
<proteinExistence type="predicted"/>
<accession>B4W370</accession>
<evidence type="ECO:0008006" key="3">
    <source>
        <dbReference type="Google" id="ProtNLM"/>
    </source>
</evidence>